<dbReference type="PRINTS" id="PR00633">
    <property type="entry name" value="RCCNDNSATION"/>
</dbReference>
<dbReference type="EMBL" id="WEGJ01000001">
    <property type="protein sequence ID" value="MQY10208.1"/>
    <property type="molecule type" value="Genomic_DNA"/>
</dbReference>
<dbReference type="Pfam" id="PF17802">
    <property type="entry name" value="SpaA"/>
    <property type="match status" value="1"/>
</dbReference>
<dbReference type="Gene3D" id="2.60.40.10">
    <property type="entry name" value="Immunoglobulins"/>
    <property type="match status" value="2"/>
</dbReference>
<dbReference type="Pfam" id="PF16640">
    <property type="entry name" value="Big_3_5"/>
    <property type="match status" value="1"/>
</dbReference>
<proteinExistence type="predicted"/>
<organism evidence="5 6">
    <name type="scientific">Streptomyces smaragdinus</name>
    <dbReference type="NCBI Taxonomy" id="2585196"/>
    <lineage>
        <taxon>Bacteria</taxon>
        <taxon>Bacillati</taxon>
        <taxon>Actinomycetota</taxon>
        <taxon>Actinomycetes</taxon>
        <taxon>Kitasatosporales</taxon>
        <taxon>Streptomycetaceae</taxon>
        <taxon>Streptomyces</taxon>
    </lineage>
</organism>
<dbReference type="Gene3D" id="2.130.10.30">
    <property type="entry name" value="Regulator of chromosome condensation 1/beta-lactamase-inhibitor protein II"/>
    <property type="match status" value="2"/>
</dbReference>
<evidence type="ECO:0000259" key="2">
    <source>
        <dbReference type="Pfam" id="PF16640"/>
    </source>
</evidence>
<dbReference type="InterPro" id="IPR058923">
    <property type="entry name" value="RCC1-like_dom"/>
</dbReference>
<dbReference type="SUPFAM" id="SSF50985">
    <property type="entry name" value="RCC1/BLIP-II"/>
    <property type="match status" value="1"/>
</dbReference>
<accession>A0A7K0C9V8</accession>
<evidence type="ECO:0000313" key="6">
    <source>
        <dbReference type="Proteomes" id="UP000466345"/>
    </source>
</evidence>
<evidence type="ECO:0000259" key="4">
    <source>
        <dbReference type="Pfam" id="PF25390"/>
    </source>
</evidence>
<dbReference type="InterPro" id="IPR013783">
    <property type="entry name" value="Ig-like_fold"/>
</dbReference>
<sequence>MRGWWLLSAWSGAAAQESAPAALSWGMNYQGQLGDGTNDDRALPGDVALPEDVTLTSIAAGHAHGLAVASDGRLFAWGSNWAGQLGVGDTDNRMTPVEVTLPGNVTDIAAGSGHSLAVASDGRLFAWGSNWAGQLGVGDTNDRLTPVELTLPGDVTVTTIAAGAEHSLAVASDGRLFAWGSNWTGQLGVGDETSRDTPVEVPLPGDVTVAGIAAGDRHSLAVASDGRLFAWGSNAFGQLGVGDRDYRITPVEVTLPGNVTVTDIAAGLGHSLAIASDGRLFAWGLNIAGQLGVGDADYRITPVEVALPGNVTVTDIAAGAEQSLAVVRRATSATALIADPAQAQTGEPVALTVNVTCTTGAPTGEVTFTDGERDLGTVNLTAAGTATLTVSDLPEGEHTITARYAGDGTCPASESDPVTVTIRAANGSITVKKTDTETGEAITGAVFQLWLESNGTPGLQRTDTKIDPGCATDDLGRCTFTDLPDGTYYLRETAVPDSYAKPERPVTTVELTDGATLTEQIGNTPSTCRKGDKNCA</sequence>
<feature type="domain" description="RCC1-like" evidence="4">
    <location>
        <begin position="23"/>
        <end position="327"/>
    </location>
</feature>
<dbReference type="GO" id="GO:0005975">
    <property type="term" value="P:carbohydrate metabolic process"/>
    <property type="evidence" value="ECO:0007669"/>
    <property type="project" value="UniProtKB-ARBA"/>
</dbReference>
<dbReference type="Pfam" id="PF25390">
    <property type="entry name" value="WD40_RLD"/>
    <property type="match status" value="1"/>
</dbReference>
<name>A0A7K0C9V8_9ACTN</name>
<dbReference type="OrthoDB" id="9796385at2"/>
<dbReference type="PROSITE" id="PS00626">
    <property type="entry name" value="RCC1_2"/>
    <property type="match status" value="4"/>
</dbReference>
<evidence type="ECO:0000259" key="3">
    <source>
        <dbReference type="Pfam" id="PF17802"/>
    </source>
</evidence>
<feature type="domain" description="SpaA-like prealbumin fold" evidence="3">
    <location>
        <begin position="427"/>
        <end position="523"/>
    </location>
</feature>
<keyword evidence="1" id="KW-0677">Repeat</keyword>
<feature type="domain" description="Bacterial Ig-like" evidence="2">
    <location>
        <begin position="338"/>
        <end position="422"/>
    </location>
</feature>
<gene>
    <name evidence="5" type="ORF">SRB5_03150</name>
</gene>
<evidence type="ECO:0000256" key="1">
    <source>
        <dbReference type="ARBA" id="ARBA00022737"/>
    </source>
</evidence>
<protein>
    <submittedName>
        <fullName evidence="5">Uncharacterized protein</fullName>
    </submittedName>
</protein>
<dbReference type="InterPro" id="IPR000408">
    <property type="entry name" value="Reg_chr_condens"/>
</dbReference>
<dbReference type="Proteomes" id="UP000466345">
    <property type="component" value="Unassembled WGS sequence"/>
</dbReference>
<dbReference type="InterPro" id="IPR041033">
    <property type="entry name" value="SpaA_PFL_dom_1"/>
</dbReference>
<dbReference type="InterPro" id="IPR032109">
    <property type="entry name" value="Big_3_5"/>
</dbReference>
<keyword evidence="6" id="KW-1185">Reference proteome</keyword>
<evidence type="ECO:0000313" key="5">
    <source>
        <dbReference type="EMBL" id="MQY10208.1"/>
    </source>
</evidence>
<dbReference type="AlphaFoldDB" id="A0A7K0C9V8"/>
<dbReference type="InterPro" id="IPR009091">
    <property type="entry name" value="RCC1/BLIP-II"/>
</dbReference>
<dbReference type="InterPro" id="IPR051625">
    <property type="entry name" value="Signaling_Regulatory_Domain"/>
</dbReference>
<dbReference type="PROSITE" id="PS50012">
    <property type="entry name" value="RCC1_3"/>
    <property type="match status" value="6"/>
</dbReference>
<reference evidence="5 6" key="1">
    <citation type="submission" date="2019-10" db="EMBL/GenBank/DDBJ databases">
        <title>Streptomyces smaragdinus sp. nov. and Streptomyces fabii sp. nov., isolated from the gut of fungus growing-termite Macrotermes natalensis.</title>
        <authorList>
            <person name="Schwitalla J."/>
            <person name="Benndorf R."/>
            <person name="Martin K."/>
            <person name="De Beer W."/>
            <person name="Kaster A.-K."/>
            <person name="Vollmers J."/>
            <person name="Poulsen M."/>
            <person name="Beemelmanns C."/>
        </authorList>
    </citation>
    <scope>NUCLEOTIDE SEQUENCE [LARGE SCALE GENOMIC DNA]</scope>
    <source>
        <strain evidence="5 6">RB5</strain>
    </source>
</reference>
<dbReference type="PANTHER" id="PTHR22872">
    <property type="entry name" value="BTK-BINDING PROTEIN-RELATED"/>
    <property type="match status" value="1"/>
</dbReference>
<comment type="caution">
    <text evidence="5">The sequence shown here is derived from an EMBL/GenBank/DDBJ whole genome shotgun (WGS) entry which is preliminary data.</text>
</comment>
<dbReference type="RefSeq" id="WP_153449552.1">
    <property type="nucleotide sequence ID" value="NZ_WEGJ01000001.1"/>
</dbReference>